<dbReference type="UniPathway" id="UPA00060">
    <property type="reaction ID" value="UER00138"/>
</dbReference>
<organism evidence="9 10">
    <name type="scientific">Paucidesulfovibrio gracilis DSM 16080</name>
    <dbReference type="NCBI Taxonomy" id="1121449"/>
    <lineage>
        <taxon>Bacteria</taxon>
        <taxon>Pseudomonadati</taxon>
        <taxon>Thermodesulfobacteriota</taxon>
        <taxon>Desulfovibrionia</taxon>
        <taxon>Desulfovibrionales</taxon>
        <taxon>Desulfovibrionaceae</taxon>
        <taxon>Paucidesulfovibrio</taxon>
    </lineage>
</organism>
<dbReference type="InterPro" id="IPR019293">
    <property type="entry name" value="ThiN"/>
</dbReference>
<dbReference type="CDD" id="cd01169">
    <property type="entry name" value="HMPP_kinase"/>
    <property type="match status" value="1"/>
</dbReference>
<dbReference type="InterPro" id="IPR029056">
    <property type="entry name" value="Ribokinase-like"/>
</dbReference>
<protein>
    <recommendedName>
        <fullName evidence="2">hydroxymethylpyrimidine kinase</fullName>
        <ecNumber evidence="2">2.7.1.49</ecNumber>
    </recommendedName>
</protein>
<reference evidence="9 10" key="1">
    <citation type="submission" date="2017-02" db="EMBL/GenBank/DDBJ databases">
        <authorList>
            <person name="Peterson S.W."/>
        </authorList>
    </citation>
    <scope>NUCLEOTIDE SEQUENCE [LARGE SCALE GENOMIC DNA]</scope>
    <source>
        <strain evidence="9 10">DSM 16080</strain>
    </source>
</reference>
<dbReference type="GO" id="GO:0005829">
    <property type="term" value="C:cytosol"/>
    <property type="evidence" value="ECO:0007669"/>
    <property type="project" value="TreeGrafter"/>
</dbReference>
<dbReference type="GO" id="GO:0005524">
    <property type="term" value="F:ATP binding"/>
    <property type="evidence" value="ECO:0007669"/>
    <property type="project" value="UniProtKB-KW"/>
</dbReference>
<evidence type="ECO:0000259" key="8">
    <source>
        <dbReference type="Pfam" id="PF10120"/>
    </source>
</evidence>
<sequence length="454" mass="48198">MKQLPRILTIAGSDSGGGAGIQADLKTITALQCYGLSVITALTAQNTLGVEGIHAPPASFVATQLKTVLTDIDVAAAKTGMLFSASIMKAVSPFLREAAFPVVVDPVCVSQSGHKLLEDDAVEAMREFVFPHAALLTPNIPEAELFTGMTIRTPEEIAEAARRLLEQGPKAVLIKGGHGMDSVASTDWFARPGHKPLPFMQRRVDTNNNHGTGCTLSAAIATYAGQGLEMSQAVREAQRYLNLCLRDEIHVGNGSGPPNHLAPVLKEGQRWPVLQELSTAMERLAGLPGVERVIPKQGLNMALSMPFSRGFEDVATLDAPVCRSAGGRVFALGRSEYGIENDEAAVLLSVRKVREDVRCCLSLRPGEDVLSALAAMDVVLARFDRADAPATPQRACDAALEWGAYHALSNHKAVDRVSGLADGGAYGLGGRVCLWAAAPGILVKMVEKLIGLLK</sequence>
<dbReference type="SUPFAM" id="SSF53613">
    <property type="entry name" value="Ribokinase-like"/>
    <property type="match status" value="1"/>
</dbReference>
<dbReference type="Gene3D" id="3.40.1190.20">
    <property type="match status" value="1"/>
</dbReference>
<dbReference type="GO" id="GO:0008902">
    <property type="term" value="F:hydroxymethylpyrimidine kinase activity"/>
    <property type="evidence" value="ECO:0007669"/>
    <property type="project" value="UniProtKB-EC"/>
</dbReference>
<dbReference type="GO" id="GO:0009229">
    <property type="term" value="P:thiamine diphosphate biosynthetic process"/>
    <property type="evidence" value="ECO:0007669"/>
    <property type="project" value="UniProtKB-UniPathway"/>
</dbReference>
<dbReference type="InterPro" id="IPR013749">
    <property type="entry name" value="PM/HMP-P_kinase-1"/>
</dbReference>
<keyword evidence="10" id="KW-1185">Reference proteome</keyword>
<proteinExistence type="predicted"/>
<accession>A0A1T4WRP5</accession>
<evidence type="ECO:0000256" key="6">
    <source>
        <dbReference type="ARBA" id="ARBA00022840"/>
    </source>
</evidence>
<dbReference type="InterPro" id="IPR036409">
    <property type="entry name" value="Aldolase_II/adducin_N_sf"/>
</dbReference>
<dbReference type="SUPFAM" id="SSF53639">
    <property type="entry name" value="AraD/HMP-PK domain-like"/>
    <property type="match status" value="1"/>
</dbReference>
<dbReference type="EC" id="2.7.1.49" evidence="2"/>
<dbReference type="OrthoDB" id="9810880at2"/>
<feature type="domain" description="Pyridoxamine kinase/Phosphomethylpyrimidine kinase" evidence="7">
    <location>
        <begin position="14"/>
        <end position="258"/>
    </location>
</feature>
<dbReference type="GO" id="GO:0009228">
    <property type="term" value="P:thiamine biosynthetic process"/>
    <property type="evidence" value="ECO:0007669"/>
    <property type="project" value="InterPro"/>
</dbReference>
<dbReference type="RefSeq" id="WP_159447152.1">
    <property type="nucleotide sequence ID" value="NZ_FUYC01000004.1"/>
</dbReference>
<keyword evidence="6" id="KW-0067">ATP-binding</keyword>
<evidence type="ECO:0000256" key="2">
    <source>
        <dbReference type="ARBA" id="ARBA00012135"/>
    </source>
</evidence>
<dbReference type="FunFam" id="3.40.1190.20:FF:000003">
    <property type="entry name" value="Phosphomethylpyrimidine kinase ThiD"/>
    <property type="match status" value="1"/>
</dbReference>
<evidence type="ECO:0000256" key="4">
    <source>
        <dbReference type="ARBA" id="ARBA00022741"/>
    </source>
</evidence>
<evidence type="ECO:0000259" key="7">
    <source>
        <dbReference type="Pfam" id="PF08543"/>
    </source>
</evidence>
<dbReference type="PANTHER" id="PTHR20858">
    <property type="entry name" value="PHOSPHOMETHYLPYRIMIDINE KINASE"/>
    <property type="match status" value="1"/>
</dbReference>
<dbReference type="Pfam" id="PF08543">
    <property type="entry name" value="Phos_pyr_kin"/>
    <property type="match status" value="1"/>
</dbReference>
<dbReference type="EMBL" id="FUYC01000004">
    <property type="protein sequence ID" value="SKA80052.1"/>
    <property type="molecule type" value="Genomic_DNA"/>
</dbReference>
<dbReference type="Proteomes" id="UP000190027">
    <property type="component" value="Unassembled WGS sequence"/>
</dbReference>
<keyword evidence="4" id="KW-0547">Nucleotide-binding</keyword>
<evidence type="ECO:0000256" key="3">
    <source>
        <dbReference type="ARBA" id="ARBA00022679"/>
    </source>
</evidence>
<evidence type="ECO:0000256" key="5">
    <source>
        <dbReference type="ARBA" id="ARBA00022777"/>
    </source>
</evidence>
<keyword evidence="5 9" id="KW-0418">Kinase</keyword>
<dbReference type="AlphaFoldDB" id="A0A1T4WRP5"/>
<evidence type="ECO:0000256" key="1">
    <source>
        <dbReference type="ARBA" id="ARBA00004948"/>
    </source>
</evidence>
<dbReference type="PANTHER" id="PTHR20858:SF17">
    <property type="entry name" value="HYDROXYMETHYLPYRIMIDINE_PHOSPHOMETHYLPYRIMIDINE KINASE THI20-RELATED"/>
    <property type="match status" value="1"/>
</dbReference>
<dbReference type="InterPro" id="IPR004399">
    <property type="entry name" value="HMP/HMP-P_kinase_dom"/>
</dbReference>
<name>A0A1T4WRP5_9BACT</name>
<comment type="pathway">
    <text evidence="1">Cofactor biosynthesis; thiamine diphosphate biosynthesis.</text>
</comment>
<evidence type="ECO:0000313" key="9">
    <source>
        <dbReference type="EMBL" id="SKA80052.1"/>
    </source>
</evidence>
<evidence type="ECO:0000313" key="10">
    <source>
        <dbReference type="Proteomes" id="UP000190027"/>
    </source>
</evidence>
<dbReference type="GO" id="GO:0008972">
    <property type="term" value="F:phosphomethylpyrimidine kinase activity"/>
    <property type="evidence" value="ECO:0007669"/>
    <property type="project" value="InterPro"/>
</dbReference>
<dbReference type="STRING" id="1121449.SAMN02745704_01294"/>
<dbReference type="Gene3D" id="3.40.225.10">
    <property type="entry name" value="Class II aldolase/adducin N-terminal domain"/>
    <property type="match status" value="1"/>
</dbReference>
<keyword evidence="3" id="KW-0808">Transferase</keyword>
<feature type="domain" description="Thiamine-phosphate synthase ThiN" evidence="8">
    <location>
        <begin position="276"/>
        <end position="447"/>
    </location>
</feature>
<dbReference type="Pfam" id="PF10120">
    <property type="entry name" value="ThiN"/>
    <property type="match status" value="1"/>
</dbReference>
<dbReference type="NCBIfam" id="TIGR00097">
    <property type="entry name" value="HMP-P_kinase"/>
    <property type="match status" value="1"/>
</dbReference>
<gene>
    <name evidence="9" type="ORF">SAMN02745704_01294</name>
</gene>